<dbReference type="InterPro" id="IPR031705">
    <property type="entry name" value="Glyco_hydro_36_C"/>
</dbReference>
<sequence length="733" mass="84263">MNLIKFDSKNNIFHLSNDTVSYIFELYEGNLIHKYYGKKVLDYSGGRDYPSKTRGSFAPDISYNNDLGYSLASLLQEYPGANQGDYRSSAFEIRYRDGSYNSQFRYLNHEIVKGVIGLDNMPYCHDNKNEAETLIVYLKDNTSEIVISLYYTIYAESNIIVRKTSVTNQSSESVMINNIKSFSLDFPESCMELIQLPGTWGRERQIVREKISDGIKRLCSVRGTSSHNQNPFMAICNEGTTEFYGNVYGISLVYSGNHEMIIQKDSYSQLRIQAGINSETFEWELNPDETFYTPEVVLSFSTQGLNALSQTLHEFINGNIVQSTYKNKKRPILLNNWEATYMDFDENKIIELMEESSKLGIECFVLDDGWFGQRNDDTSSLGDWFVNLEKLPNGLSNLSKKARDLGMDFGLWFEPEMVSPNSELYRCHPDWTIHNSNKEVSLARNQKILDLGRKDVRDYLYKSLCDVLDSGNISYVKWDMNRNFSETYSLDLPPNRQKEANHRYVLGLYELLSKIVKKYPDILFESCSGGGGRYDLGMLYYMPQTWTSDNTDAIERLKIQYGTSLAYPISSMAAHVSASPNHQNGRITPLKTRGDVAMSGVLGYELNVMLLSNKEKEIIRRQIQEYKKYRELIQYGIFYRLISPFERNKASWMFVSTDKSEALVFYCNILSEASPTLDLLYLAGLEEDSKYQDINGKIVNGDELMNMGYYVQTKSHQKPFGDFESSLTYLKKV</sequence>
<feature type="binding site" evidence="8">
    <location>
        <position position="444"/>
    </location>
    <ligand>
        <name>substrate</name>
    </ligand>
</feature>
<reference evidence="11 12" key="1">
    <citation type="submission" date="2017-05" db="EMBL/GenBank/DDBJ databases">
        <title>Vagococcus spp. assemblies.</title>
        <authorList>
            <person name="Gulvik C.A."/>
        </authorList>
    </citation>
    <scope>NUCLEOTIDE SEQUENCE [LARGE SCALE GENOMIC DNA]</scope>
    <source>
        <strain evidence="11 12">SS1994</strain>
    </source>
</reference>
<comment type="caution">
    <text evidence="11">The sequence shown here is derived from an EMBL/GenBank/DDBJ whole genome shotgun (WGS) entry which is preliminary data.</text>
</comment>
<dbReference type="Gene3D" id="2.60.40.1180">
    <property type="entry name" value="Golgi alpha-mannosidase II"/>
    <property type="match status" value="1"/>
</dbReference>
<dbReference type="Gene3D" id="3.20.20.70">
    <property type="entry name" value="Aldolase class I"/>
    <property type="match status" value="1"/>
</dbReference>
<comment type="catalytic activity">
    <reaction evidence="1 6">
        <text>Hydrolysis of terminal, non-reducing alpha-D-galactose residues in alpha-D-galactosides, including galactose oligosaccharides, galactomannans and galactolipids.</text>
        <dbReference type="EC" id="3.2.1.22"/>
    </reaction>
</comment>
<evidence type="ECO:0000256" key="2">
    <source>
        <dbReference type="ARBA" id="ARBA00006202"/>
    </source>
</evidence>
<dbReference type="PRINTS" id="PR00743">
    <property type="entry name" value="GLHYDRLASE36"/>
</dbReference>
<feature type="active site" description="Proton donor" evidence="7">
    <location>
        <position position="549"/>
    </location>
</feature>
<evidence type="ECO:0000259" key="9">
    <source>
        <dbReference type="Pfam" id="PF16874"/>
    </source>
</evidence>
<proteinExistence type="inferred from homology"/>
<dbReference type="PROSITE" id="PS00512">
    <property type="entry name" value="ALPHA_GALACTOSIDASE"/>
    <property type="match status" value="1"/>
</dbReference>
<evidence type="ECO:0000256" key="6">
    <source>
        <dbReference type="PIRNR" id="PIRNR005536"/>
    </source>
</evidence>
<feature type="binding site" evidence="8">
    <location>
        <position position="527"/>
    </location>
    <ligand>
        <name>substrate</name>
    </ligand>
</feature>
<dbReference type="InterPro" id="IPR013780">
    <property type="entry name" value="Glyco_hydro_b"/>
</dbReference>
<feature type="binding site" evidence="8">
    <location>
        <begin position="477"/>
        <end position="481"/>
    </location>
    <ligand>
        <name>substrate</name>
    </ligand>
</feature>
<dbReference type="AlphaFoldDB" id="A0A429ZEJ9"/>
<dbReference type="InterPro" id="IPR031704">
    <property type="entry name" value="Glyco_hydro_36_N"/>
</dbReference>
<dbReference type="InterPro" id="IPR038417">
    <property type="entry name" value="Alpga-gal_N_sf"/>
</dbReference>
<dbReference type="RefSeq" id="WP_125958164.1">
    <property type="nucleotide sequence ID" value="NZ_JAQEJV010000017.1"/>
</dbReference>
<evidence type="ECO:0000256" key="5">
    <source>
        <dbReference type="ARBA" id="ARBA00023295"/>
    </source>
</evidence>
<dbReference type="InterPro" id="IPR002252">
    <property type="entry name" value="Glyco_hydro_36"/>
</dbReference>
<dbReference type="GO" id="GO:0004557">
    <property type="term" value="F:alpha-galactosidase activity"/>
    <property type="evidence" value="ECO:0007669"/>
    <property type="project" value="UniProtKB-UniRule"/>
</dbReference>
<feature type="binding site" evidence="8">
    <location>
        <begin position="367"/>
        <end position="368"/>
    </location>
    <ligand>
        <name>substrate</name>
    </ligand>
</feature>
<dbReference type="GO" id="GO:0016052">
    <property type="term" value="P:carbohydrate catabolic process"/>
    <property type="evidence" value="ECO:0007669"/>
    <property type="project" value="InterPro"/>
</dbReference>
<accession>A0A429ZEJ9</accession>
<dbReference type="Pfam" id="PF16874">
    <property type="entry name" value="Glyco_hydro_36C"/>
    <property type="match status" value="1"/>
</dbReference>
<evidence type="ECO:0000256" key="1">
    <source>
        <dbReference type="ARBA" id="ARBA00001255"/>
    </source>
</evidence>
<keyword evidence="12" id="KW-1185">Reference proteome</keyword>
<dbReference type="Pfam" id="PF02065">
    <property type="entry name" value="Melibiase"/>
    <property type="match status" value="1"/>
</dbReference>
<evidence type="ECO:0000259" key="10">
    <source>
        <dbReference type="Pfam" id="PF16875"/>
    </source>
</evidence>
<dbReference type="SUPFAM" id="SSF51445">
    <property type="entry name" value="(Trans)glycosidases"/>
    <property type="match status" value="1"/>
</dbReference>
<feature type="binding site" evidence="8">
    <location>
        <position position="200"/>
    </location>
    <ligand>
        <name>substrate</name>
    </ligand>
</feature>
<dbReference type="PANTHER" id="PTHR43053">
    <property type="entry name" value="GLYCOSIDASE FAMILY 31"/>
    <property type="match status" value="1"/>
</dbReference>
<comment type="similarity">
    <text evidence="2">Belongs to the glycosyl hydrolase 36 family.</text>
</comment>
<feature type="domain" description="Glycosyl hydrolase family 36 C-terminal" evidence="9">
    <location>
        <begin position="650"/>
        <end position="730"/>
    </location>
</feature>
<evidence type="ECO:0000256" key="3">
    <source>
        <dbReference type="ARBA" id="ARBA00012755"/>
    </source>
</evidence>
<evidence type="ECO:0000256" key="8">
    <source>
        <dbReference type="PIRSR" id="PIRSR005536-2"/>
    </source>
</evidence>
<dbReference type="Gene3D" id="2.70.98.60">
    <property type="entry name" value="alpha-galactosidase from lactobacil brevis"/>
    <property type="match status" value="1"/>
</dbReference>
<organism evidence="11 12">
    <name type="scientific">Vagococcus bubulae</name>
    <dbReference type="NCBI Taxonomy" id="1977868"/>
    <lineage>
        <taxon>Bacteria</taxon>
        <taxon>Bacillati</taxon>
        <taxon>Bacillota</taxon>
        <taxon>Bacilli</taxon>
        <taxon>Lactobacillales</taxon>
        <taxon>Enterococcaceae</taxon>
        <taxon>Vagococcus</taxon>
    </lineage>
</organism>
<evidence type="ECO:0000313" key="12">
    <source>
        <dbReference type="Proteomes" id="UP000288490"/>
    </source>
</evidence>
<protein>
    <recommendedName>
        <fullName evidence="3 6">Alpha-galactosidase</fullName>
        <ecNumber evidence="3 6">3.2.1.22</ecNumber>
    </recommendedName>
</protein>
<dbReference type="PANTHER" id="PTHR43053:SF3">
    <property type="entry name" value="ALPHA-GALACTOSIDASE C-RELATED"/>
    <property type="match status" value="1"/>
</dbReference>
<name>A0A429ZEJ9_9ENTE</name>
<dbReference type="EC" id="3.2.1.22" evidence="3 6"/>
<dbReference type="InterPro" id="IPR013785">
    <property type="entry name" value="Aldolase_TIM"/>
</dbReference>
<dbReference type="InterPro" id="IPR000111">
    <property type="entry name" value="Glyco_hydro_27/36_CS"/>
</dbReference>
<dbReference type="OrthoDB" id="9758822at2"/>
<feature type="binding site" evidence="8">
    <location>
        <position position="549"/>
    </location>
    <ligand>
        <name>substrate</name>
    </ligand>
</feature>
<evidence type="ECO:0000256" key="7">
    <source>
        <dbReference type="PIRSR" id="PIRSR005536-1"/>
    </source>
</evidence>
<feature type="active site" description="Nucleophile" evidence="7">
    <location>
        <position position="479"/>
    </location>
</feature>
<evidence type="ECO:0000256" key="4">
    <source>
        <dbReference type="ARBA" id="ARBA00022801"/>
    </source>
</evidence>
<dbReference type="EMBL" id="NGJT01000018">
    <property type="protein sequence ID" value="RST92128.1"/>
    <property type="molecule type" value="Genomic_DNA"/>
</dbReference>
<dbReference type="InterPro" id="IPR050985">
    <property type="entry name" value="Alpha-glycosidase_related"/>
</dbReference>
<feature type="domain" description="Glycosyl hydrolase family 36 N-terminal" evidence="10">
    <location>
        <begin position="29"/>
        <end position="286"/>
    </location>
</feature>
<keyword evidence="4 6" id="KW-0378">Hydrolase</keyword>
<dbReference type="Proteomes" id="UP000288490">
    <property type="component" value="Unassembled WGS sequence"/>
</dbReference>
<keyword evidence="5 6" id="KW-0326">Glycosidase</keyword>
<dbReference type="Pfam" id="PF16875">
    <property type="entry name" value="Glyco_hydro_36N"/>
    <property type="match status" value="1"/>
</dbReference>
<dbReference type="PIRSF" id="PIRSF005536">
    <property type="entry name" value="Agal"/>
    <property type="match status" value="1"/>
</dbReference>
<dbReference type="CDD" id="cd14791">
    <property type="entry name" value="GH36"/>
    <property type="match status" value="1"/>
</dbReference>
<dbReference type="InterPro" id="IPR017853">
    <property type="entry name" value="GH"/>
</dbReference>
<evidence type="ECO:0000313" key="11">
    <source>
        <dbReference type="EMBL" id="RST92128.1"/>
    </source>
</evidence>
<gene>
    <name evidence="11" type="ORF">CBF36_09195</name>
</gene>
<dbReference type="FunFam" id="3.20.20.70:FF:000118">
    <property type="entry name" value="Alpha-galactosidase"/>
    <property type="match status" value="1"/>
</dbReference>